<reference evidence="2 3" key="1">
    <citation type="journal article" date="2018" name="PLoS Genet.">
        <title>Population sequencing reveals clonal diversity and ancestral inbreeding in the grapevine cultivar Chardonnay.</title>
        <authorList>
            <person name="Roach M.J."/>
            <person name="Johnson D.L."/>
            <person name="Bohlmann J."/>
            <person name="van Vuuren H.J."/>
            <person name="Jones S.J."/>
            <person name="Pretorius I.S."/>
            <person name="Schmidt S.A."/>
            <person name="Borneman A.R."/>
        </authorList>
    </citation>
    <scope>NUCLEOTIDE SEQUENCE [LARGE SCALE GENOMIC DNA]</scope>
    <source>
        <strain evidence="3">cv. Chardonnay</strain>
        <tissue evidence="2">Leaf</tissue>
    </source>
</reference>
<evidence type="ECO:0000313" key="3">
    <source>
        <dbReference type="Proteomes" id="UP000288805"/>
    </source>
</evidence>
<name>A0A438D1Q2_VITVI</name>
<sequence length="71" mass="8083">MFSISSPLIWLGLGPIHMQQINPFSHSIWIGVGFLLGLFCSMECWVNVVVGFVWKFALFVCDVSVCKRRFS</sequence>
<evidence type="ECO:0000313" key="2">
    <source>
        <dbReference type="EMBL" id="RVW29400.1"/>
    </source>
</evidence>
<protein>
    <submittedName>
        <fullName evidence="2">Uncharacterized protein</fullName>
    </submittedName>
</protein>
<accession>A0A438D1Q2</accession>
<dbReference type="AlphaFoldDB" id="A0A438D1Q2"/>
<proteinExistence type="predicted"/>
<gene>
    <name evidence="2" type="ORF">CK203_091730</name>
</gene>
<comment type="caution">
    <text evidence="2">The sequence shown here is derived from an EMBL/GenBank/DDBJ whole genome shotgun (WGS) entry which is preliminary data.</text>
</comment>
<keyword evidence="1" id="KW-0472">Membrane</keyword>
<dbReference type="Proteomes" id="UP000288805">
    <property type="component" value="Unassembled WGS sequence"/>
</dbReference>
<keyword evidence="1" id="KW-0812">Transmembrane</keyword>
<feature type="transmembrane region" description="Helical" evidence="1">
    <location>
        <begin position="28"/>
        <end position="61"/>
    </location>
</feature>
<keyword evidence="1" id="KW-1133">Transmembrane helix</keyword>
<dbReference type="EMBL" id="QGNW01001843">
    <property type="protein sequence ID" value="RVW29400.1"/>
    <property type="molecule type" value="Genomic_DNA"/>
</dbReference>
<evidence type="ECO:0000256" key="1">
    <source>
        <dbReference type="SAM" id="Phobius"/>
    </source>
</evidence>
<organism evidence="2 3">
    <name type="scientific">Vitis vinifera</name>
    <name type="common">Grape</name>
    <dbReference type="NCBI Taxonomy" id="29760"/>
    <lineage>
        <taxon>Eukaryota</taxon>
        <taxon>Viridiplantae</taxon>
        <taxon>Streptophyta</taxon>
        <taxon>Embryophyta</taxon>
        <taxon>Tracheophyta</taxon>
        <taxon>Spermatophyta</taxon>
        <taxon>Magnoliopsida</taxon>
        <taxon>eudicotyledons</taxon>
        <taxon>Gunneridae</taxon>
        <taxon>Pentapetalae</taxon>
        <taxon>rosids</taxon>
        <taxon>Vitales</taxon>
        <taxon>Vitaceae</taxon>
        <taxon>Viteae</taxon>
        <taxon>Vitis</taxon>
    </lineage>
</organism>